<sequence length="76" mass="8563">MLRMGMTNCPLSLMTTQDTWSSVFTARAATQQSLRLLWSTAKACNSGTLILSRYRSFKLSSFLCTIRSCPYKKTEA</sequence>
<proteinExistence type="predicted"/>
<keyword evidence="1" id="KW-1185">Reference proteome</keyword>
<protein>
    <submittedName>
        <fullName evidence="2">Uncharacterized protein</fullName>
    </submittedName>
</protein>
<dbReference type="WBParaSite" id="PEQ_0000692901-mRNA-1">
    <property type="protein sequence ID" value="PEQ_0000692901-mRNA-1"/>
    <property type="gene ID" value="PEQ_0000692901"/>
</dbReference>
<reference evidence="2" key="1">
    <citation type="submission" date="2022-11" db="UniProtKB">
        <authorList>
            <consortium name="WormBaseParasite"/>
        </authorList>
    </citation>
    <scope>IDENTIFICATION</scope>
</reference>
<dbReference type="Proteomes" id="UP000887564">
    <property type="component" value="Unplaced"/>
</dbReference>
<organism evidence="1 2">
    <name type="scientific">Parascaris equorum</name>
    <name type="common">Equine roundworm</name>
    <dbReference type="NCBI Taxonomy" id="6256"/>
    <lineage>
        <taxon>Eukaryota</taxon>
        <taxon>Metazoa</taxon>
        <taxon>Ecdysozoa</taxon>
        <taxon>Nematoda</taxon>
        <taxon>Chromadorea</taxon>
        <taxon>Rhabditida</taxon>
        <taxon>Spirurina</taxon>
        <taxon>Ascaridomorpha</taxon>
        <taxon>Ascaridoidea</taxon>
        <taxon>Ascarididae</taxon>
        <taxon>Parascaris</taxon>
    </lineage>
</organism>
<evidence type="ECO:0000313" key="2">
    <source>
        <dbReference type="WBParaSite" id="PEQ_0000692901-mRNA-1"/>
    </source>
</evidence>
<accession>A0A914RK88</accession>
<name>A0A914RK88_PAREQ</name>
<evidence type="ECO:0000313" key="1">
    <source>
        <dbReference type="Proteomes" id="UP000887564"/>
    </source>
</evidence>
<dbReference type="AlphaFoldDB" id="A0A914RK88"/>